<keyword evidence="1" id="KW-0472">Membrane</keyword>
<protein>
    <submittedName>
        <fullName evidence="2">Uncharacterized protein</fullName>
    </submittedName>
</protein>
<feature type="non-terminal residue" evidence="2">
    <location>
        <position position="1"/>
    </location>
</feature>
<proteinExistence type="predicted"/>
<dbReference type="AlphaFoldDB" id="A0A383EXC1"/>
<feature type="transmembrane region" description="Helical" evidence="1">
    <location>
        <begin position="12"/>
        <end position="28"/>
    </location>
</feature>
<sequence>VPRDELYTVKTYLKTAFFWLIWGIVKYIPSPIGDFTRYGV</sequence>
<organism evidence="2">
    <name type="scientific">marine metagenome</name>
    <dbReference type="NCBI Taxonomy" id="408172"/>
    <lineage>
        <taxon>unclassified sequences</taxon>
        <taxon>metagenomes</taxon>
        <taxon>ecological metagenomes</taxon>
    </lineage>
</organism>
<name>A0A383EXC1_9ZZZZ</name>
<accession>A0A383EXC1</accession>
<reference evidence="2" key="1">
    <citation type="submission" date="2018-05" db="EMBL/GenBank/DDBJ databases">
        <authorList>
            <person name="Lanie J.A."/>
            <person name="Ng W.-L."/>
            <person name="Kazmierczak K.M."/>
            <person name="Andrzejewski T.M."/>
            <person name="Davidsen T.M."/>
            <person name="Wayne K.J."/>
            <person name="Tettelin H."/>
            <person name="Glass J.I."/>
            <person name="Rusch D."/>
            <person name="Podicherti R."/>
            <person name="Tsui H.-C.T."/>
            <person name="Winkler M.E."/>
        </authorList>
    </citation>
    <scope>NUCLEOTIDE SEQUENCE</scope>
</reference>
<gene>
    <name evidence="2" type="ORF">METZ01_LOCUS513937</name>
</gene>
<keyword evidence="1" id="KW-0812">Transmembrane</keyword>
<evidence type="ECO:0000256" key="1">
    <source>
        <dbReference type="SAM" id="Phobius"/>
    </source>
</evidence>
<keyword evidence="1" id="KW-1133">Transmembrane helix</keyword>
<feature type="non-terminal residue" evidence="2">
    <location>
        <position position="40"/>
    </location>
</feature>
<dbReference type="EMBL" id="UINC01229392">
    <property type="protein sequence ID" value="SVE61083.1"/>
    <property type="molecule type" value="Genomic_DNA"/>
</dbReference>
<evidence type="ECO:0000313" key="2">
    <source>
        <dbReference type="EMBL" id="SVE61083.1"/>
    </source>
</evidence>